<sequence>MRVEILGQERRRRWRDDEKLEIVMSVGVAGATITEVAHRHDITRQQIYTWRSELKKKGLLSASANALFIPVEVNGVQTDVPEDRENCSGMIELRLSCGRTLRFGSAVDTGNIYRVNGEDVWPK</sequence>
<dbReference type="EMBL" id="WPHR01000013">
    <property type="protein sequence ID" value="MUZ74103.1"/>
    <property type="molecule type" value="Genomic_DNA"/>
</dbReference>
<gene>
    <name evidence="2" type="ORF">GOZ90_15555</name>
</gene>
<organism evidence="2 3">
    <name type="scientific">Agrobacterium vitis</name>
    <name type="common">Rhizobium vitis</name>
    <dbReference type="NCBI Taxonomy" id="373"/>
    <lineage>
        <taxon>Bacteria</taxon>
        <taxon>Pseudomonadati</taxon>
        <taxon>Pseudomonadota</taxon>
        <taxon>Alphaproteobacteria</taxon>
        <taxon>Hyphomicrobiales</taxon>
        <taxon>Rhizobiaceae</taxon>
        <taxon>Rhizobium/Agrobacterium group</taxon>
        <taxon>Agrobacterium</taxon>
    </lineage>
</organism>
<dbReference type="PANTHER" id="PTHR37936:SF3">
    <property type="entry name" value="TRANSPOSASE INSC FOR INSERTION ELEMENT IS2A-RELATED"/>
    <property type="match status" value="1"/>
</dbReference>
<dbReference type="InterPro" id="IPR036388">
    <property type="entry name" value="WH-like_DNA-bd_sf"/>
</dbReference>
<comment type="similarity">
    <text evidence="1">Belongs to the transposase 8 family.</text>
</comment>
<evidence type="ECO:0000313" key="2">
    <source>
        <dbReference type="EMBL" id="MUZ74103.1"/>
    </source>
</evidence>
<dbReference type="GO" id="GO:0043565">
    <property type="term" value="F:sequence-specific DNA binding"/>
    <property type="evidence" value="ECO:0007669"/>
    <property type="project" value="InterPro"/>
</dbReference>
<dbReference type="InterPro" id="IPR010921">
    <property type="entry name" value="Trp_repressor/repl_initiator"/>
</dbReference>
<reference evidence="2 3" key="1">
    <citation type="submission" date="2019-12" db="EMBL/GenBank/DDBJ databases">
        <title>Whole-genome sequencing of Allorhizobium vitis.</title>
        <authorList>
            <person name="Gan H.M."/>
            <person name="Szegedi E."/>
            <person name="Burr T."/>
            <person name="Savka M.A."/>
        </authorList>
    </citation>
    <scope>NUCLEOTIDE SEQUENCE [LARGE SCALE GENOMIC DNA]</scope>
    <source>
        <strain evidence="2 3">CG516</strain>
    </source>
</reference>
<dbReference type="NCBIfam" id="NF047595">
    <property type="entry name" value="IS66_ISRel24_TnpA"/>
    <property type="match status" value="1"/>
</dbReference>
<dbReference type="GO" id="GO:0004803">
    <property type="term" value="F:transposase activity"/>
    <property type="evidence" value="ECO:0007669"/>
    <property type="project" value="InterPro"/>
</dbReference>
<dbReference type="AlphaFoldDB" id="A0A6L6VEA2"/>
<dbReference type="RefSeq" id="WP_156615224.1">
    <property type="nucleotide sequence ID" value="NZ_WPHR01000013.1"/>
</dbReference>
<protein>
    <submittedName>
        <fullName evidence="2">Transposase</fullName>
    </submittedName>
</protein>
<dbReference type="PANTHER" id="PTHR37936">
    <property type="entry name" value="TRANSPOSASE INSC FOR INSERTION ELEMENT IS2A-RELATED"/>
    <property type="match status" value="1"/>
</dbReference>
<evidence type="ECO:0000313" key="3">
    <source>
        <dbReference type="Proteomes" id="UP000477951"/>
    </source>
</evidence>
<dbReference type="Pfam" id="PF01527">
    <property type="entry name" value="HTH_Tnp_1"/>
    <property type="match status" value="1"/>
</dbReference>
<dbReference type="InterPro" id="IPR002514">
    <property type="entry name" value="Transposase_8"/>
</dbReference>
<proteinExistence type="inferred from homology"/>
<dbReference type="GO" id="GO:0006313">
    <property type="term" value="P:DNA transposition"/>
    <property type="evidence" value="ECO:0007669"/>
    <property type="project" value="InterPro"/>
</dbReference>
<dbReference type="Gene3D" id="1.10.10.10">
    <property type="entry name" value="Winged helix-like DNA-binding domain superfamily/Winged helix DNA-binding domain"/>
    <property type="match status" value="1"/>
</dbReference>
<comment type="caution">
    <text evidence="2">The sequence shown here is derived from an EMBL/GenBank/DDBJ whole genome shotgun (WGS) entry which is preliminary data.</text>
</comment>
<dbReference type="SUPFAM" id="SSF48295">
    <property type="entry name" value="TrpR-like"/>
    <property type="match status" value="1"/>
</dbReference>
<name>A0A6L6VEA2_AGRVI</name>
<evidence type="ECO:0000256" key="1">
    <source>
        <dbReference type="ARBA" id="ARBA00009964"/>
    </source>
</evidence>
<accession>A0A6L6VEA2</accession>
<dbReference type="Proteomes" id="UP000477951">
    <property type="component" value="Unassembled WGS sequence"/>
</dbReference>